<evidence type="ECO:0000256" key="3">
    <source>
        <dbReference type="ARBA" id="ARBA00022490"/>
    </source>
</evidence>
<dbReference type="UniPathway" id="UPA00120">
    <property type="reaction ID" value="UER00203"/>
</dbReference>
<evidence type="ECO:0000313" key="5">
    <source>
        <dbReference type="EMBL" id="CAE0666884.1"/>
    </source>
</evidence>
<dbReference type="GO" id="GO:0046417">
    <property type="term" value="P:chorismate metabolic process"/>
    <property type="evidence" value="ECO:0007669"/>
    <property type="project" value="InterPro"/>
</dbReference>
<comment type="subcellular location">
    <subcellularLocation>
        <location evidence="1">Cytoplasm</location>
    </subcellularLocation>
</comment>
<evidence type="ECO:0000256" key="4">
    <source>
        <dbReference type="ARBA" id="ARBA00023235"/>
    </source>
</evidence>
<dbReference type="EC" id="5.4.99.5" evidence="2"/>
<gene>
    <name evidence="5" type="ORF">LGLO00237_LOCUS18499</name>
</gene>
<dbReference type="GO" id="GO:0004106">
    <property type="term" value="F:chorismate mutase activity"/>
    <property type="evidence" value="ECO:0007669"/>
    <property type="project" value="UniProtKB-EC"/>
</dbReference>
<keyword evidence="3" id="KW-0963">Cytoplasm</keyword>
<evidence type="ECO:0000256" key="1">
    <source>
        <dbReference type="ARBA" id="ARBA00004496"/>
    </source>
</evidence>
<dbReference type="InterPro" id="IPR008238">
    <property type="entry name" value="Chorismate_mutase_AroQ_euk"/>
</dbReference>
<dbReference type="EMBL" id="HBIV01025771">
    <property type="protein sequence ID" value="CAE0666884.1"/>
    <property type="molecule type" value="Transcribed_RNA"/>
</dbReference>
<dbReference type="PANTHER" id="PTHR21145">
    <property type="entry name" value="CHORISMATE MUTASE"/>
    <property type="match status" value="1"/>
</dbReference>
<keyword evidence="4" id="KW-0413">Isomerase</keyword>
<organism evidence="5">
    <name type="scientific">Lotharella globosa</name>
    <dbReference type="NCBI Taxonomy" id="91324"/>
    <lineage>
        <taxon>Eukaryota</taxon>
        <taxon>Sar</taxon>
        <taxon>Rhizaria</taxon>
        <taxon>Cercozoa</taxon>
        <taxon>Chlorarachniophyceae</taxon>
        <taxon>Lotharella</taxon>
    </lineage>
</organism>
<name>A0A7S4DSG4_9EUKA</name>
<dbReference type="AlphaFoldDB" id="A0A7S4DSG4"/>
<dbReference type="Gene3D" id="1.10.590.10">
    <property type="entry name" value="Chorismate mutase, AroQ class superfamily, eukaryotic"/>
    <property type="match status" value="1"/>
</dbReference>
<dbReference type="GO" id="GO:0005737">
    <property type="term" value="C:cytoplasm"/>
    <property type="evidence" value="ECO:0007669"/>
    <property type="project" value="UniProtKB-SubCell"/>
</dbReference>
<accession>A0A7S4DSG4</accession>
<dbReference type="PANTHER" id="PTHR21145:SF12">
    <property type="entry name" value="CHORISMATE MUTASE"/>
    <property type="match status" value="1"/>
</dbReference>
<dbReference type="GO" id="GO:0009073">
    <property type="term" value="P:aromatic amino acid family biosynthetic process"/>
    <property type="evidence" value="ECO:0007669"/>
    <property type="project" value="InterPro"/>
</dbReference>
<dbReference type="InterPro" id="IPR037039">
    <property type="entry name" value="CM_AroQ_sf_eucaryotic"/>
</dbReference>
<dbReference type="InterPro" id="IPR036263">
    <property type="entry name" value="Chorismate_II_sf"/>
</dbReference>
<proteinExistence type="predicted"/>
<dbReference type="SUPFAM" id="SSF48600">
    <property type="entry name" value="Chorismate mutase II"/>
    <property type="match status" value="1"/>
</dbReference>
<sequence>MTDSISKGKSAAGANSDSKFEYAPLDLNALRGQLVRLEDTIIFGFVERAQFKQNPKAYKPDAIHIKGAGGATQFLGSYFSYFLTENEKVHAAMRRYTSPDEHPFTP</sequence>
<protein>
    <recommendedName>
        <fullName evidence="2">chorismate mutase</fullName>
        <ecNumber evidence="2">5.4.99.5</ecNumber>
    </recommendedName>
</protein>
<evidence type="ECO:0000256" key="2">
    <source>
        <dbReference type="ARBA" id="ARBA00012404"/>
    </source>
</evidence>
<dbReference type="PROSITE" id="PS51169">
    <property type="entry name" value="CHORISMATE_MUT_3"/>
    <property type="match status" value="1"/>
</dbReference>
<reference evidence="5" key="1">
    <citation type="submission" date="2021-01" db="EMBL/GenBank/DDBJ databases">
        <authorList>
            <person name="Corre E."/>
            <person name="Pelletier E."/>
            <person name="Niang G."/>
            <person name="Scheremetjew M."/>
            <person name="Finn R."/>
            <person name="Kale V."/>
            <person name="Holt S."/>
            <person name="Cochrane G."/>
            <person name="Meng A."/>
            <person name="Brown T."/>
            <person name="Cohen L."/>
        </authorList>
    </citation>
    <scope>NUCLEOTIDE SEQUENCE</scope>
    <source>
        <strain evidence="5">CCCM811</strain>
    </source>
</reference>